<dbReference type="Proteomes" id="UP000006744">
    <property type="component" value="Chromosome"/>
</dbReference>
<reference evidence="1 2" key="1">
    <citation type="submission" date="2008-10" db="EMBL/GenBank/DDBJ databases">
        <title>Genome sequence of Bacillus cereus G9842.</title>
        <authorList>
            <person name="Dodson R.J."/>
            <person name="Durkin A.S."/>
            <person name="Rosovitz M.J."/>
            <person name="Rasko D.A."/>
            <person name="Hoffmaster A."/>
            <person name="Ravel J."/>
            <person name="Sutton G."/>
        </authorList>
    </citation>
    <scope>NUCLEOTIDE SEQUENCE [LARGE SCALE GENOMIC DNA]</scope>
    <source>
        <strain evidence="1 2">G9842</strain>
    </source>
</reference>
<protein>
    <submittedName>
        <fullName evidence="1">Uncharacterized protein</fullName>
    </submittedName>
</protein>
<sequence length="307" mass="35395">MMGKFIRLPKSIVSTKEKLAMSALFMCAKNDDETITSVAVLEANLTGLAKPNRKTQDDLFEGLKALNEKGMVKIENMPSKVNDLFKVIITVEEETFTIVYYKEIQTIMSGNYKGAVNRELFAYYTELASFYNNMKKIAYPSIEQLETVTGLTNKTIINYNNKLKELNIIHIENNGLIKTESGIQSLRNTYSRKEHANLCKEESEKYKKSIVDRGGQVLHKKDKNKDARKMELIKGENKQEQLLDKQIVYVQRDEQGVPIIAYRYNNNVKEDMFVYAKRSNMDMQEYLESIQTYHGAIIKYILCNQTA</sequence>
<dbReference type="Gene3D" id="1.10.10.10">
    <property type="entry name" value="Winged helix-like DNA-binding domain superfamily/Winged helix DNA-binding domain"/>
    <property type="match status" value="1"/>
</dbReference>
<dbReference type="EMBL" id="CP001186">
    <property type="protein sequence ID" value="ACK95060.1"/>
    <property type="molecule type" value="Genomic_DNA"/>
</dbReference>
<organism evidence="1 2">
    <name type="scientific">Bacillus cereus (strain G9842)</name>
    <dbReference type="NCBI Taxonomy" id="405531"/>
    <lineage>
        <taxon>Bacteria</taxon>
        <taxon>Bacillati</taxon>
        <taxon>Bacillota</taxon>
        <taxon>Bacilli</taxon>
        <taxon>Bacillales</taxon>
        <taxon>Bacillaceae</taxon>
        <taxon>Bacillus</taxon>
        <taxon>Bacillus cereus group</taxon>
    </lineage>
</organism>
<dbReference type="KEGG" id="bcg:BCG9842_B3321"/>
<gene>
    <name evidence="1" type="ordered locus">BCG9842_B3321</name>
</gene>
<evidence type="ECO:0000313" key="2">
    <source>
        <dbReference type="Proteomes" id="UP000006744"/>
    </source>
</evidence>
<name>B7ITB9_BACC2</name>
<accession>B7ITB9</accession>
<dbReference type="InterPro" id="IPR036388">
    <property type="entry name" value="WH-like_DNA-bd_sf"/>
</dbReference>
<dbReference type="AlphaFoldDB" id="B7ITB9"/>
<evidence type="ECO:0000313" key="1">
    <source>
        <dbReference type="EMBL" id="ACK95060.1"/>
    </source>
</evidence>
<dbReference type="HOGENOM" id="CLU_905040_0_0_9"/>
<proteinExistence type="predicted"/>